<evidence type="ECO:0000313" key="2">
    <source>
        <dbReference type="Proteomes" id="UP000179283"/>
    </source>
</evidence>
<dbReference type="AlphaFoldDB" id="A0A1G2U0D7"/>
<proteinExistence type="predicted"/>
<dbReference type="EMBL" id="MHWD01000027">
    <property type="protein sequence ID" value="OHB02997.1"/>
    <property type="molecule type" value="Genomic_DNA"/>
</dbReference>
<gene>
    <name evidence="1" type="ORF">A2920_02910</name>
</gene>
<name>A0A1G2U0D7_9BACT</name>
<reference evidence="1 2" key="1">
    <citation type="journal article" date="2016" name="Nat. Commun.">
        <title>Thousands of microbial genomes shed light on interconnected biogeochemical processes in an aquifer system.</title>
        <authorList>
            <person name="Anantharaman K."/>
            <person name="Brown C.T."/>
            <person name="Hug L.A."/>
            <person name="Sharon I."/>
            <person name="Castelle C.J."/>
            <person name="Probst A.J."/>
            <person name="Thomas B.C."/>
            <person name="Singh A."/>
            <person name="Wilkins M.J."/>
            <person name="Karaoz U."/>
            <person name="Brodie E.L."/>
            <person name="Williams K.H."/>
            <person name="Hubbard S.S."/>
            <person name="Banfield J.F."/>
        </authorList>
    </citation>
    <scope>NUCLEOTIDE SEQUENCE [LARGE SCALE GENOMIC DNA]</scope>
</reference>
<comment type="caution">
    <text evidence="1">The sequence shown here is derived from an EMBL/GenBank/DDBJ whole genome shotgun (WGS) entry which is preliminary data.</text>
</comment>
<dbReference type="Proteomes" id="UP000179283">
    <property type="component" value="Unassembled WGS sequence"/>
</dbReference>
<accession>A0A1G2U0D7</accession>
<organism evidence="1 2">
    <name type="scientific">Candidatus Zambryskibacteria bacterium RIFCSPLOWO2_01_FULL_43_17</name>
    <dbReference type="NCBI Taxonomy" id="1802760"/>
    <lineage>
        <taxon>Bacteria</taxon>
        <taxon>Candidatus Zambryskiibacteriota</taxon>
    </lineage>
</organism>
<protein>
    <submittedName>
        <fullName evidence="1">Uncharacterized protein</fullName>
    </submittedName>
</protein>
<sequence>MHRDELVRLDTVPAELEEEIPQKSPFRDVPLTCSCPTAVRNTVESIGTTCQDIFRRAMHVDGYPEAFSRAIFVLYCLAGSSPELVPRVVMDYCAQVRIGPKVLGRSMDKCMGCWLDRPELERLKSAYTMILPDVDSETLTALSKSRLKSALPVEIERSELEQAWADIKSSGILENLDDTFDSLIHDEGSLG</sequence>
<evidence type="ECO:0000313" key="1">
    <source>
        <dbReference type="EMBL" id="OHB02997.1"/>
    </source>
</evidence>